<gene>
    <name evidence="1" type="ORF">WUBG_17025</name>
</gene>
<dbReference type="Proteomes" id="UP000004810">
    <property type="component" value="Unassembled WGS sequence"/>
</dbReference>
<sequence>GYLFALFCCQWKTELSPTLLEKLALGAPFLNQSVTNKLTSSLAIFILCCIPDIWSEPIQDLATTWVDKPELLVLAELAAEFYRIRLPLSQRSVLKSCLHQKAE</sequence>
<evidence type="ECO:0000313" key="2">
    <source>
        <dbReference type="Proteomes" id="UP000004810"/>
    </source>
</evidence>
<proteinExistence type="predicted"/>
<reference evidence="2" key="1">
    <citation type="submission" date="2012-08" db="EMBL/GenBank/DDBJ databases">
        <title>The Genome Sequence of Wuchereria bancrofti.</title>
        <authorList>
            <person name="Nutman T.B."/>
            <person name="Fink D.L."/>
            <person name="Russ C."/>
            <person name="Young S."/>
            <person name="Zeng Q."/>
            <person name="Koehrsen M."/>
            <person name="Alvarado L."/>
            <person name="Berlin A."/>
            <person name="Chapman S.B."/>
            <person name="Chen Z."/>
            <person name="Freedman E."/>
            <person name="Gellesch M."/>
            <person name="Goldberg J."/>
            <person name="Griggs A."/>
            <person name="Gujja S."/>
            <person name="Heilman E.R."/>
            <person name="Heiman D."/>
            <person name="Hepburn T."/>
            <person name="Howarth C."/>
            <person name="Jen D."/>
            <person name="Larson L."/>
            <person name="Lewis B."/>
            <person name="Mehta T."/>
            <person name="Park D."/>
            <person name="Pearson M."/>
            <person name="Roberts A."/>
            <person name="Saif S."/>
            <person name="Shea T."/>
            <person name="Shenoy N."/>
            <person name="Sisk P."/>
            <person name="Stolte C."/>
            <person name="Sykes S."/>
            <person name="Walk T."/>
            <person name="White J."/>
            <person name="Yandava C."/>
            <person name="Haas B."/>
            <person name="Henn M.R."/>
            <person name="Nusbaum C."/>
            <person name="Birren B."/>
        </authorList>
    </citation>
    <scope>NUCLEOTIDE SEQUENCE [LARGE SCALE GENOMIC DNA]</scope>
    <source>
        <strain evidence="2">NA</strain>
    </source>
</reference>
<comment type="caution">
    <text evidence="1">The sequence shown here is derived from an EMBL/GenBank/DDBJ whole genome shotgun (WGS) entry which is preliminary data.</text>
</comment>
<feature type="non-terminal residue" evidence="1">
    <location>
        <position position="103"/>
    </location>
</feature>
<name>J9E554_WUCBA</name>
<dbReference type="AlphaFoldDB" id="J9E554"/>
<dbReference type="EMBL" id="ADBV01017004">
    <property type="protein sequence ID" value="EJW72067.1"/>
    <property type="molecule type" value="Genomic_DNA"/>
</dbReference>
<evidence type="ECO:0000313" key="1">
    <source>
        <dbReference type="EMBL" id="EJW72067.1"/>
    </source>
</evidence>
<dbReference type="Gene3D" id="1.25.10.10">
    <property type="entry name" value="Leucine-rich Repeat Variant"/>
    <property type="match status" value="1"/>
</dbReference>
<accession>J9E554</accession>
<feature type="non-terminal residue" evidence="1">
    <location>
        <position position="1"/>
    </location>
</feature>
<protein>
    <submittedName>
        <fullName evidence="1">Uncharacterized protein</fullName>
    </submittedName>
</protein>
<organism evidence="1 2">
    <name type="scientific">Wuchereria bancrofti</name>
    <dbReference type="NCBI Taxonomy" id="6293"/>
    <lineage>
        <taxon>Eukaryota</taxon>
        <taxon>Metazoa</taxon>
        <taxon>Ecdysozoa</taxon>
        <taxon>Nematoda</taxon>
        <taxon>Chromadorea</taxon>
        <taxon>Rhabditida</taxon>
        <taxon>Spirurina</taxon>
        <taxon>Spiruromorpha</taxon>
        <taxon>Filarioidea</taxon>
        <taxon>Onchocercidae</taxon>
        <taxon>Wuchereria</taxon>
    </lineage>
</organism>
<dbReference type="InterPro" id="IPR011989">
    <property type="entry name" value="ARM-like"/>
</dbReference>